<evidence type="ECO:0000313" key="3">
    <source>
        <dbReference type="Proteomes" id="UP001079657"/>
    </source>
</evidence>
<feature type="transmembrane region" description="Helical" evidence="1">
    <location>
        <begin position="12"/>
        <end position="33"/>
    </location>
</feature>
<dbReference type="Proteomes" id="UP001079657">
    <property type="component" value="Unassembled WGS sequence"/>
</dbReference>
<gene>
    <name evidence="2" type="ORF">OXH55_00735</name>
</gene>
<keyword evidence="1" id="KW-0472">Membrane</keyword>
<accession>A0ABT4CJF0</accession>
<keyword evidence="3" id="KW-1185">Reference proteome</keyword>
<proteinExistence type="predicted"/>
<sequence>MKKKNRNNQIGAIVIIVICSVAMLLQYFVIYNISEHNIEKYITKKIKSDVGISEFEVMLIDDIKTKYGLVVLFETDIQEKPIGYAVFEKDGFLDRYFNEDFVLYDDRDSYIKDSDALIDLKNKTVFQFANNEIKILNSKSSNKELIKYYSYIVLVIVGVIYGIFKLFISSKKK</sequence>
<feature type="transmembrane region" description="Helical" evidence="1">
    <location>
        <begin position="148"/>
        <end position="168"/>
    </location>
</feature>
<organism evidence="2 3">
    <name type="scientific">Clostridium ganghwense</name>
    <dbReference type="NCBI Taxonomy" id="312089"/>
    <lineage>
        <taxon>Bacteria</taxon>
        <taxon>Bacillati</taxon>
        <taxon>Bacillota</taxon>
        <taxon>Clostridia</taxon>
        <taxon>Eubacteriales</taxon>
        <taxon>Clostridiaceae</taxon>
        <taxon>Clostridium</taxon>
    </lineage>
</organism>
<reference evidence="2" key="1">
    <citation type="submission" date="2022-12" db="EMBL/GenBank/DDBJ databases">
        <authorList>
            <person name="Wang J."/>
        </authorList>
    </citation>
    <scope>NUCLEOTIDE SEQUENCE</scope>
    <source>
        <strain evidence="2">HY-42-06</strain>
    </source>
</reference>
<keyword evidence="1" id="KW-0812">Transmembrane</keyword>
<protein>
    <submittedName>
        <fullName evidence="2">Uncharacterized protein</fullName>
    </submittedName>
</protein>
<keyword evidence="1" id="KW-1133">Transmembrane helix</keyword>
<name>A0ABT4CJF0_9CLOT</name>
<evidence type="ECO:0000313" key="2">
    <source>
        <dbReference type="EMBL" id="MCY6369171.1"/>
    </source>
</evidence>
<comment type="caution">
    <text evidence="2">The sequence shown here is derived from an EMBL/GenBank/DDBJ whole genome shotgun (WGS) entry which is preliminary data.</text>
</comment>
<dbReference type="RefSeq" id="WP_268047490.1">
    <property type="nucleotide sequence ID" value="NZ_JAPQES010000001.1"/>
</dbReference>
<dbReference type="EMBL" id="JAPQES010000001">
    <property type="protein sequence ID" value="MCY6369171.1"/>
    <property type="molecule type" value="Genomic_DNA"/>
</dbReference>
<evidence type="ECO:0000256" key="1">
    <source>
        <dbReference type="SAM" id="Phobius"/>
    </source>
</evidence>